<evidence type="ECO:0000313" key="2">
    <source>
        <dbReference type="Proteomes" id="UP000299102"/>
    </source>
</evidence>
<dbReference type="AlphaFoldDB" id="A0A4C1Z6X5"/>
<dbReference type="EMBL" id="BGZK01001560">
    <property type="protein sequence ID" value="GBP82355.1"/>
    <property type="molecule type" value="Genomic_DNA"/>
</dbReference>
<accession>A0A4C1Z6X5</accession>
<proteinExistence type="predicted"/>
<organism evidence="1 2">
    <name type="scientific">Eumeta variegata</name>
    <name type="common">Bagworm moth</name>
    <name type="synonym">Eumeta japonica</name>
    <dbReference type="NCBI Taxonomy" id="151549"/>
    <lineage>
        <taxon>Eukaryota</taxon>
        <taxon>Metazoa</taxon>
        <taxon>Ecdysozoa</taxon>
        <taxon>Arthropoda</taxon>
        <taxon>Hexapoda</taxon>
        <taxon>Insecta</taxon>
        <taxon>Pterygota</taxon>
        <taxon>Neoptera</taxon>
        <taxon>Endopterygota</taxon>
        <taxon>Lepidoptera</taxon>
        <taxon>Glossata</taxon>
        <taxon>Ditrysia</taxon>
        <taxon>Tineoidea</taxon>
        <taxon>Psychidae</taxon>
        <taxon>Oiketicinae</taxon>
        <taxon>Eumeta</taxon>
    </lineage>
</organism>
<keyword evidence="2" id="KW-1185">Reference proteome</keyword>
<sequence>MPQSKGDIGIPDYVGPIKENVVIQLKHCRALIISTPSENATLAPKSNLRFLMEKHDRSLGKGWRRGVAARAARNRVVDAASCTGARLIT</sequence>
<dbReference type="Proteomes" id="UP000299102">
    <property type="component" value="Unassembled WGS sequence"/>
</dbReference>
<name>A0A4C1Z6X5_EUMVA</name>
<evidence type="ECO:0000313" key="1">
    <source>
        <dbReference type="EMBL" id="GBP82355.1"/>
    </source>
</evidence>
<comment type="caution">
    <text evidence="1">The sequence shown here is derived from an EMBL/GenBank/DDBJ whole genome shotgun (WGS) entry which is preliminary data.</text>
</comment>
<gene>
    <name evidence="1" type="ORF">EVAR_99494_1</name>
</gene>
<protein>
    <submittedName>
        <fullName evidence="1">Uncharacterized protein</fullName>
    </submittedName>
</protein>
<reference evidence="1 2" key="1">
    <citation type="journal article" date="2019" name="Commun. Biol.">
        <title>The bagworm genome reveals a unique fibroin gene that provides high tensile strength.</title>
        <authorList>
            <person name="Kono N."/>
            <person name="Nakamura H."/>
            <person name="Ohtoshi R."/>
            <person name="Tomita M."/>
            <person name="Numata K."/>
            <person name="Arakawa K."/>
        </authorList>
    </citation>
    <scope>NUCLEOTIDE SEQUENCE [LARGE SCALE GENOMIC DNA]</scope>
</reference>